<reference evidence="2" key="1">
    <citation type="submission" date="2023-08" db="EMBL/GenBank/DDBJ databases">
        <title>Functional and genomic diversity of the sorghum phyllosphere microbiome.</title>
        <authorList>
            <person name="Shade A."/>
        </authorList>
    </citation>
    <scope>NUCLEOTIDE SEQUENCE</scope>
    <source>
        <strain evidence="2">SORGH_AS_0974</strain>
        <strain evidence="1 3">SORGH_AS_1126</strain>
    </source>
</reference>
<organism evidence="2 4">
    <name type="scientific">Agrobacterium larrymoorei</name>
    <dbReference type="NCBI Taxonomy" id="160699"/>
    <lineage>
        <taxon>Bacteria</taxon>
        <taxon>Pseudomonadati</taxon>
        <taxon>Pseudomonadota</taxon>
        <taxon>Alphaproteobacteria</taxon>
        <taxon>Hyphomicrobiales</taxon>
        <taxon>Rhizobiaceae</taxon>
        <taxon>Rhizobium/Agrobacterium group</taxon>
        <taxon>Agrobacterium</taxon>
    </lineage>
</organism>
<dbReference type="AlphaFoldDB" id="A0AAJ2BDA6"/>
<gene>
    <name evidence="2" type="ORF">QE369_003059</name>
    <name evidence="1" type="ORF">QE408_003732</name>
</gene>
<dbReference type="Proteomes" id="UP001255601">
    <property type="component" value="Unassembled WGS sequence"/>
</dbReference>
<proteinExistence type="predicted"/>
<dbReference type="EMBL" id="JAVIZC010000003">
    <property type="protein sequence ID" value="MDR6102862.1"/>
    <property type="molecule type" value="Genomic_DNA"/>
</dbReference>
<evidence type="ECO:0000313" key="3">
    <source>
        <dbReference type="Proteomes" id="UP001224781"/>
    </source>
</evidence>
<dbReference type="EMBL" id="JAUTBL010000002">
    <property type="protein sequence ID" value="MDQ1186589.1"/>
    <property type="molecule type" value="Genomic_DNA"/>
</dbReference>
<evidence type="ECO:0000313" key="1">
    <source>
        <dbReference type="EMBL" id="MDQ1186589.1"/>
    </source>
</evidence>
<comment type="caution">
    <text evidence="2">The sequence shown here is derived from an EMBL/GenBank/DDBJ whole genome shotgun (WGS) entry which is preliminary data.</text>
</comment>
<name>A0AAJ2BDA6_9HYPH</name>
<dbReference type="RefSeq" id="WP_306933666.1">
    <property type="nucleotide sequence ID" value="NZ_JAUTBL010000002.1"/>
</dbReference>
<accession>A0AAJ2BDA6</accession>
<protein>
    <submittedName>
        <fullName evidence="2">Uncharacterized protein</fullName>
    </submittedName>
</protein>
<keyword evidence="3" id="KW-1185">Reference proteome</keyword>
<dbReference type="Proteomes" id="UP001224781">
    <property type="component" value="Unassembled WGS sequence"/>
</dbReference>
<sequence>MFERLNLRCGRLDVLINVLLFPPLEVLSPMHLFLGLPTLANCPNGDRVMCLFKIGKQKFLGANRDQSVAFSAYNAWSGIFSRTGIADKTKPSLAMGIFGNFRAE</sequence>
<evidence type="ECO:0000313" key="2">
    <source>
        <dbReference type="EMBL" id="MDR6102862.1"/>
    </source>
</evidence>
<evidence type="ECO:0000313" key="4">
    <source>
        <dbReference type="Proteomes" id="UP001255601"/>
    </source>
</evidence>